<evidence type="ECO:0000256" key="1">
    <source>
        <dbReference type="SAM" id="MobiDB-lite"/>
    </source>
</evidence>
<evidence type="ECO:0000313" key="3">
    <source>
        <dbReference type="Proteomes" id="UP000028837"/>
    </source>
</evidence>
<dbReference type="EMBL" id="AHZU02000866">
    <property type="protein sequence ID" value="KFG39272.1"/>
    <property type="molecule type" value="Genomic_DNA"/>
</dbReference>
<dbReference type="VEuPathDB" id="ToxoDB:TGDOM2_360010"/>
<dbReference type="AlphaFoldDB" id="A0A086K4F4"/>
<feature type="region of interest" description="Disordered" evidence="1">
    <location>
        <begin position="22"/>
        <end position="43"/>
    </location>
</feature>
<feature type="non-terminal residue" evidence="2">
    <location>
        <position position="229"/>
    </location>
</feature>
<evidence type="ECO:0000313" key="2">
    <source>
        <dbReference type="EMBL" id="KFG39272.1"/>
    </source>
</evidence>
<organism evidence="2 3">
    <name type="scientific">Toxoplasma gondii GAB2-2007-GAL-DOM2</name>
    <dbReference type="NCBI Taxonomy" id="1130820"/>
    <lineage>
        <taxon>Eukaryota</taxon>
        <taxon>Sar</taxon>
        <taxon>Alveolata</taxon>
        <taxon>Apicomplexa</taxon>
        <taxon>Conoidasida</taxon>
        <taxon>Coccidia</taxon>
        <taxon>Eucoccidiorida</taxon>
        <taxon>Eimeriorina</taxon>
        <taxon>Sarcocystidae</taxon>
        <taxon>Toxoplasma</taxon>
    </lineage>
</organism>
<gene>
    <name evidence="2" type="ORF">TGDOM2_360010</name>
</gene>
<proteinExistence type="predicted"/>
<dbReference type="Proteomes" id="UP000028837">
    <property type="component" value="Unassembled WGS sequence"/>
</dbReference>
<accession>A0A086K4F4</accession>
<reference evidence="2 3" key="1">
    <citation type="submission" date="2014-02" db="EMBL/GenBank/DDBJ databases">
        <authorList>
            <person name="Sibley D."/>
            <person name="Venepally P."/>
            <person name="Karamycheva S."/>
            <person name="Hadjithomas M."/>
            <person name="Khan A."/>
            <person name="Brunk B."/>
            <person name="Roos D."/>
            <person name="Caler E."/>
            <person name="Lorenzi H."/>
        </authorList>
    </citation>
    <scope>NUCLEOTIDE SEQUENCE [LARGE SCALE GENOMIC DNA]</scope>
    <source>
        <strain evidence="2 3">GAB2-2007-GAL-DOM2</strain>
    </source>
</reference>
<comment type="caution">
    <text evidence="2">The sequence shown here is derived from an EMBL/GenBank/DDBJ whole genome shotgun (WGS) entry which is preliminary data.</text>
</comment>
<name>A0A086K4F4_TOXGO</name>
<protein>
    <submittedName>
        <fullName evidence="2">Putative C2 domain protein</fullName>
    </submittedName>
</protein>
<feature type="region of interest" description="Disordered" evidence="1">
    <location>
        <begin position="64"/>
        <end position="94"/>
    </location>
</feature>
<feature type="compositionally biased region" description="Basic and acidic residues" evidence="1">
    <location>
        <begin position="80"/>
        <end position="89"/>
    </location>
</feature>
<sequence>MLGGFADKGSARLSHLGFESAMKLPNRGTRSPSGLESNRPEDGNRNMEEIFLQHQATILASDQLEELPASLRPPLSKRRKGEDKKDGNKADGPQVKMTISLMHASSMNKGLGLVSSERPADGIPRWDNLGEIYFRGTLRDLDSTYIQVVVEDTTAPKVMRQIGYGQIPLRGVVDYSCLSTELGTPMWLALQAKMEGWGHELKEWCFGFVEGTVMVAHLPRYRQLGEVSE</sequence>